<reference evidence="1 2" key="1">
    <citation type="submission" date="2018-08" db="EMBL/GenBank/DDBJ databases">
        <title>A genome reference for cultivated species of the human gut microbiota.</title>
        <authorList>
            <person name="Zou Y."/>
            <person name="Xue W."/>
            <person name="Luo G."/>
        </authorList>
    </citation>
    <scope>NUCLEOTIDE SEQUENCE [LARGE SCALE GENOMIC DNA]</scope>
    <source>
        <strain evidence="1 2">OM06-4</strain>
    </source>
</reference>
<dbReference type="AlphaFoldDB" id="A0A3E3AAZ0"/>
<evidence type="ECO:0000313" key="1">
    <source>
        <dbReference type="EMBL" id="RGD75987.1"/>
    </source>
</evidence>
<sequence>MLLDFIKSNWKEITTWLALFGVVVEVSPIKIYSLRWVGNRMNADIKKELDNVNENLNKHITDSEKKEMKNLRFQMLDFADRVQNDSKPSKDAFSHIFDTIQDYHDIIDKYELKNGLIDIETENLKQAYKKLYT</sequence>
<dbReference type="RefSeq" id="WP_009009789.1">
    <property type="nucleotide sequence ID" value="NZ_AP031443.1"/>
</dbReference>
<gene>
    <name evidence="1" type="ORF">DXB93_19250</name>
</gene>
<proteinExistence type="predicted"/>
<name>A0A3E3AAZ0_9FIRM</name>
<accession>A0A3E3AAZ0</accession>
<organism evidence="1 2">
    <name type="scientific">Thomasclavelia ramosa</name>
    <dbReference type="NCBI Taxonomy" id="1547"/>
    <lineage>
        <taxon>Bacteria</taxon>
        <taxon>Bacillati</taxon>
        <taxon>Bacillota</taxon>
        <taxon>Erysipelotrichia</taxon>
        <taxon>Erysipelotrichales</taxon>
        <taxon>Coprobacillaceae</taxon>
        <taxon>Thomasclavelia</taxon>
    </lineage>
</organism>
<protein>
    <submittedName>
        <fullName evidence="1">Uncharacterized protein</fullName>
    </submittedName>
</protein>
<dbReference type="Proteomes" id="UP000261032">
    <property type="component" value="Unassembled WGS sequence"/>
</dbReference>
<dbReference type="GeneID" id="64196293"/>
<dbReference type="EMBL" id="QUSL01000087">
    <property type="protein sequence ID" value="RGD75987.1"/>
    <property type="molecule type" value="Genomic_DNA"/>
</dbReference>
<evidence type="ECO:0000313" key="2">
    <source>
        <dbReference type="Proteomes" id="UP000261032"/>
    </source>
</evidence>
<comment type="caution">
    <text evidence="1">The sequence shown here is derived from an EMBL/GenBank/DDBJ whole genome shotgun (WGS) entry which is preliminary data.</text>
</comment>